<organism evidence="2 3">
    <name type="scientific">Sphagnum jensenii</name>
    <dbReference type="NCBI Taxonomy" id="128206"/>
    <lineage>
        <taxon>Eukaryota</taxon>
        <taxon>Viridiplantae</taxon>
        <taxon>Streptophyta</taxon>
        <taxon>Embryophyta</taxon>
        <taxon>Bryophyta</taxon>
        <taxon>Sphagnophytina</taxon>
        <taxon>Sphagnopsida</taxon>
        <taxon>Sphagnales</taxon>
        <taxon>Sphagnaceae</taxon>
        <taxon>Sphagnum</taxon>
    </lineage>
</organism>
<evidence type="ECO:0000256" key="1">
    <source>
        <dbReference type="SAM" id="MobiDB-lite"/>
    </source>
</evidence>
<sequence>MTASPKRMKGQEMVRRSGAFHSSHTLFRYDLGGCGVAEVEVLDEGQEDGGVVGSPGILIASFSRVAEEGGVPHSGRLLPVPLPWSQGRSTMKPVSKIQ</sequence>
<reference evidence="2" key="1">
    <citation type="submission" date="2024-02" db="EMBL/GenBank/DDBJ databases">
        <authorList>
            <consortium name="ELIXIR-Norway"/>
            <consortium name="Elixir Norway"/>
        </authorList>
    </citation>
    <scope>NUCLEOTIDE SEQUENCE</scope>
</reference>
<name>A0ABP0WIT3_9BRYO</name>
<proteinExistence type="predicted"/>
<dbReference type="Proteomes" id="UP001497444">
    <property type="component" value="Chromosome 17"/>
</dbReference>
<accession>A0ABP0WIT3</accession>
<keyword evidence="3" id="KW-1185">Reference proteome</keyword>
<dbReference type="EMBL" id="OZ020112">
    <property type="protein sequence ID" value="CAK9265420.1"/>
    <property type="molecule type" value="Genomic_DNA"/>
</dbReference>
<feature type="region of interest" description="Disordered" evidence="1">
    <location>
        <begin position="76"/>
        <end position="98"/>
    </location>
</feature>
<gene>
    <name evidence="2" type="ORF">CSSPJE1EN1_LOCUS10898</name>
</gene>
<protein>
    <submittedName>
        <fullName evidence="2">Uncharacterized protein</fullName>
    </submittedName>
</protein>
<evidence type="ECO:0000313" key="2">
    <source>
        <dbReference type="EMBL" id="CAK9265420.1"/>
    </source>
</evidence>
<evidence type="ECO:0000313" key="3">
    <source>
        <dbReference type="Proteomes" id="UP001497444"/>
    </source>
</evidence>